<dbReference type="PANTHER" id="PTHR47245:SF2">
    <property type="entry name" value="PEPTIDYL-PROLYL CIS-TRANS ISOMERASE HP_0175-RELATED"/>
    <property type="match status" value="1"/>
</dbReference>
<dbReference type="Pfam" id="PF00639">
    <property type="entry name" value="Rotamase"/>
    <property type="match status" value="1"/>
</dbReference>
<dbReference type="InterPro" id="IPR023058">
    <property type="entry name" value="PPIase_PpiC_CS"/>
</dbReference>
<evidence type="ECO:0000313" key="5">
    <source>
        <dbReference type="Proteomes" id="UP000029733"/>
    </source>
</evidence>
<proteinExistence type="predicted"/>
<keyword evidence="5" id="KW-1185">Reference proteome</keyword>
<feature type="domain" description="PpiC" evidence="3">
    <location>
        <begin position="136"/>
        <end position="235"/>
    </location>
</feature>
<dbReference type="EMBL" id="JRPR02000007">
    <property type="protein sequence ID" value="TLD95765.1"/>
    <property type="molecule type" value="Genomic_DNA"/>
</dbReference>
<dbReference type="STRING" id="1677920.LS71_08035"/>
<dbReference type="OrthoDB" id="14196at2"/>
<keyword evidence="1" id="KW-0697">Rotamase</keyword>
<dbReference type="InterPro" id="IPR027304">
    <property type="entry name" value="Trigger_fact/SurA_dom_sf"/>
</dbReference>
<organism evidence="4 5">
    <name type="scientific">Helicobacter jaachi</name>
    <dbReference type="NCBI Taxonomy" id="1677920"/>
    <lineage>
        <taxon>Bacteria</taxon>
        <taxon>Pseudomonadati</taxon>
        <taxon>Campylobacterota</taxon>
        <taxon>Epsilonproteobacteria</taxon>
        <taxon>Campylobacterales</taxon>
        <taxon>Helicobacteraceae</taxon>
        <taxon>Helicobacter</taxon>
    </lineage>
</organism>
<dbReference type="SUPFAM" id="SSF54534">
    <property type="entry name" value="FKBP-like"/>
    <property type="match status" value="1"/>
</dbReference>
<name>A0A4U8T828_9HELI</name>
<dbReference type="RefSeq" id="WP_034356293.1">
    <property type="nucleotide sequence ID" value="NZ_JRPR02000007.1"/>
</dbReference>
<dbReference type="Gene3D" id="1.10.8.1040">
    <property type="match status" value="1"/>
</dbReference>
<keyword evidence="2" id="KW-0732">Signal</keyword>
<dbReference type="PROSITE" id="PS50198">
    <property type="entry name" value="PPIC_PPIASE_2"/>
    <property type="match status" value="1"/>
</dbReference>
<protein>
    <submittedName>
        <fullName evidence="4">Peptidylprolyl isomerase</fullName>
    </submittedName>
</protein>
<evidence type="ECO:0000259" key="3">
    <source>
        <dbReference type="PROSITE" id="PS50198"/>
    </source>
</evidence>
<dbReference type="AlphaFoldDB" id="A0A4U8T828"/>
<dbReference type="PANTHER" id="PTHR47245">
    <property type="entry name" value="PEPTIDYLPROLYL ISOMERASE"/>
    <property type="match status" value="1"/>
</dbReference>
<dbReference type="InterPro" id="IPR000297">
    <property type="entry name" value="PPIase_PpiC"/>
</dbReference>
<dbReference type="Gene3D" id="3.10.50.40">
    <property type="match status" value="1"/>
</dbReference>
<dbReference type="Proteomes" id="UP000029733">
    <property type="component" value="Unassembled WGS sequence"/>
</dbReference>
<dbReference type="InterPro" id="IPR046357">
    <property type="entry name" value="PPIase_dom_sf"/>
</dbReference>
<dbReference type="InterPro" id="IPR050245">
    <property type="entry name" value="PrsA_foldase"/>
</dbReference>
<evidence type="ECO:0000313" key="4">
    <source>
        <dbReference type="EMBL" id="TLD95765.1"/>
    </source>
</evidence>
<gene>
    <name evidence="4" type="ORF">LS71_007945</name>
</gene>
<evidence type="ECO:0000256" key="1">
    <source>
        <dbReference type="PROSITE-ProRule" id="PRU00278"/>
    </source>
</evidence>
<reference evidence="4 5" key="1">
    <citation type="journal article" date="2014" name="Genome Announc.">
        <title>Draft genome sequences of eight enterohepatic helicobacter species isolated from both laboratory and wild rodents.</title>
        <authorList>
            <person name="Sheh A."/>
            <person name="Shen Z."/>
            <person name="Fox J.G."/>
        </authorList>
    </citation>
    <scope>NUCLEOTIDE SEQUENCE [LARGE SCALE GENOMIC DNA]</scope>
    <source>
        <strain evidence="4 5">MIT 09-6949</strain>
    </source>
</reference>
<accession>A0A4U8T828</accession>
<sequence>MQTFSRKTLLLGAIFALLCLNLEAKTYATIDGKPAVTDKDFEIIKQANPNFNYAKLSDQEKDMVINELLMRQLIIKAAKQDKLDTSKEYTQALEAIKEQMLVEMWQKKQADGIQVPSMNDAQLRKIYQENEGMFINQEGKARHILVKTEEEAKDIIKELDKASKGKVEAKFIELANEKSIDPASKQQKNGGDLGVFQRSVMHPDFSKAAFDLKPGTYTKEPVQTPFGYHVIYLERKSEPKVIPYNEAKKGIEESIKMQNLQNGMMQKLQALREKAKITITK</sequence>
<dbReference type="PROSITE" id="PS01096">
    <property type="entry name" value="PPIC_PPIASE_1"/>
    <property type="match status" value="1"/>
</dbReference>
<dbReference type="SUPFAM" id="SSF109998">
    <property type="entry name" value="Triger factor/SurA peptide-binding domain-like"/>
    <property type="match status" value="1"/>
</dbReference>
<feature type="chain" id="PRO_5020626451" evidence="2">
    <location>
        <begin position="25"/>
        <end position="281"/>
    </location>
</feature>
<evidence type="ECO:0000256" key="2">
    <source>
        <dbReference type="SAM" id="SignalP"/>
    </source>
</evidence>
<keyword evidence="1 4" id="KW-0413">Isomerase</keyword>
<dbReference type="GO" id="GO:0003755">
    <property type="term" value="F:peptidyl-prolyl cis-trans isomerase activity"/>
    <property type="evidence" value="ECO:0007669"/>
    <property type="project" value="UniProtKB-KW"/>
</dbReference>
<feature type="signal peptide" evidence="2">
    <location>
        <begin position="1"/>
        <end position="24"/>
    </location>
</feature>
<comment type="caution">
    <text evidence="4">The sequence shown here is derived from an EMBL/GenBank/DDBJ whole genome shotgun (WGS) entry which is preliminary data.</text>
</comment>